<accession>A0AC34GA65</accession>
<dbReference type="WBParaSite" id="ES5_v2.g26472.t1">
    <property type="protein sequence ID" value="ES5_v2.g26472.t1"/>
    <property type="gene ID" value="ES5_v2.g26472"/>
</dbReference>
<organism evidence="1 2">
    <name type="scientific">Panagrolaimus sp. ES5</name>
    <dbReference type="NCBI Taxonomy" id="591445"/>
    <lineage>
        <taxon>Eukaryota</taxon>
        <taxon>Metazoa</taxon>
        <taxon>Ecdysozoa</taxon>
        <taxon>Nematoda</taxon>
        <taxon>Chromadorea</taxon>
        <taxon>Rhabditida</taxon>
        <taxon>Tylenchina</taxon>
        <taxon>Panagrolaimomorpha</taxon>
        <taxon>Panagrolaimoidea</taxon>
        <taxon>Panagrolaimidae</taxon>
        <taxon>Panagrolaimus</taxon>
    </lineage>
</organism>
<proteinExistence type="predicted"/>
<reference evidence="2" key="1">
    <citation type="submission" date="2022-11" db="UniProtKB">
        <authorList>
            <consortium name="WormBaseParasite"/>
        </authorList>
    </citation>
    <scope>IDENTIFICATION</scope>
</reference>
<evidence type="ECO:0000313" key="1">
    <source>
        <dbReference type="Proteomes" id="UP000887579"/>
    </source>
</evidence>
<evidence type="ECO:0000313" key="2">
    <source>
        <dbReference type="WBParaSite" id="ES5_v2.g26472.t1"/>
    </source>
</evidence>
<protein>
    <submittedName>
        <fullName evidence="2">Uncharacterized protein</fullName>
    </submittedName>
</protein>
<name>A0AC34GA65_9BILA</name>
<sequence>KKISALITDNGITNVFSKSRGAYTMENRTLANDAAIRGLLLQMLTKFNTTTQNEIIGKIKTYYSIGIGPNATDPLHYWYKLTELYSDIILKTPLGMEVDAKRQLGWTDQYFFEFDYLYSDVILKTPLGMEVDAKRQLGWTDQYFFQFDYVRPQDRDLIGNLAGHGYFLLYFAGLNIYTSNGISHTAEDDLVQSNLAPTFYNFIKGNAPSSNGVAIPKVTATEIPYLLIGTDVTVGYDDIKVKVDFWKQLAAEYHFDFLRQVNLP</sequence>
<dbReference type="Proteomes" id="UP000887579">
    <property type="component" value="Unplaced"/>
</dbReference>